<organism evidence="3 4">
    <name type="scientific">Flemingia macrophylla</name>
    <dbReference type="NCBI Taxonomy" id="520843"/>
    <lineage>
        <taxon>Eukaryota</taxon>
        <taxon>Viridiplantae</taxon>
        <taxon>Streptophyta</taxon>
        <taxon>Embryophyta</taxon>
        <taxon>Tracheophyta</taxon>
        <taxon>Spermatophyta</taxon>
        <taxon>Magnoliopsida</taxon>
        <taxon>eudicotyledons</taxon>
        <taxon>Gunneridae</taxon>
        <taxon>Pentapetalae</taxon>
        <taxon>rosids</taxon>
        <taxon>fabids</taxon>
        <taxon>Fabales</taxon>
        <taxon>Fabaceae</taxon>
        <taxon>Papilionoideae</taxon>
        <taxon>50 kb inversion clade</taxon>
        <taxon>NPAAA clade</taxon>
        <taxon>indigoferoid/millettioid clade</taxon>
        <taxon>Phaseoleae</taxon>
        <taxon>Flemingia</taxon>
    </lineage>
</organism>
<evidence type="ECO:0000256" key="1">
    <source>
        <dbReference type="ARBA" id="ARBA00022821"/>
    </source>
</evidence>
<protein>
    <recommendedName>
        <fullName evidence="2">Disease resistance protein At4g27190-like leucine-rich repeats domain-containing protein</fullName>
    </recommendedName>
</protein>
<dbReference type="Proteomes" id="UP001603857">
    <property type="component" value="Unassembled WGS sequence"/>
</dbReference>
<accession>A0ABD1MKK8</accession>
<dbReference type="InterPro" id="IPR032675">
    <property type="entry name" value="LRR_dom_sf"/>
</dbReference>
<evidence type="ECO:0000313" key="3">
    <source>
        <dbReference type="EMBL" id="KAL2336048.1"/>
    </source>
</evidence>
<dbReference type="PANTHER" id="PTHR33463">
    <property type="entry name" value="NB-ARC DOMAIN-CONTAINING PROTEIN-RELATED"/>
    <property type="match status" value="1"/>
</dbReference>
<reference evidence="3 4" key="1">
    <citation type="submission" date="2024-08" db="EMBL/GenBank/DDBJ databases">
        <title>Insights into the chromosomal genome structure of Flemingia macrophylla.</title>
        <authorList>
            <person name="Ding Y."/>
            <person name="Zhao Y."/>
            <person name="Bi W."/>
            <person name="Wu M."/>
            <person name="Zhao G."/>
            <person name="Gong Y."/>
            <person name="Li W."/>
            <person name="Zhang P."/>
        </authorList>
    </citation>
    <scope>NUCLEOTIDE SEQUENCE [LARGE SCALE GENOMIC DNA]</scope>
    <source>
        <strain evidence="3">DYQJB</strain>
        <tissue evidence="3">Leaf</tissue>
    </source>
</reference>
<name>A0ABD1MKK8_9FABA</name>
<evidence type="ECO:0000313" key="4">
    <source>
        <dbReference type="Proteomes" id="UP001603857"/>
    </source>
</evidence>
<dbReference type="InterPro" id="IPR050905">
    <property type="entry name" value="Plant_NBS-LRR"/>
</dbReference>
<proteinExistence type="predicted"/>
<keyword evidence="4" id="KW-1185">Reference proteome</keyword>
<comment type="caution">
    <text evidence="3">The sequence shown here is derived from an EMBL/GenBank/DDBJ whole genome shotgun (WGS) entry which is preliminary data.</text>
</comment>
<dbReference type="Pfam" id="PF23247">
    <property type="entry name" value="LRR_RPS2"/>
    <property type="match status" value="1"/>
</dbReference>
<dbReference type="PANTHER" id="PTHR33463:SF145">
    <property type="entry name" value="NB-ARC DOMAIN-CONTAINING PROTEIN"/>
    <property type="match status" value="1"/>
</dbReference>
<dbReference type="SUPFAM" id="SSF52047">
    <property type="entry name" value="RNI-like"/>
    <property type="match status" value="1"/>
</dbReference>
<evidence type="ECO:0000259" key="2">
    <source>
        <dbReference type="Pfam" id="PF23247"/>
    </source>
</evidence>
<feature type="domain" description="Disease resistance protein At4g27190-like leucine-rich repeats" evidence="2">
    <location>
        <begin position="3"/>
        <end position="131"/>
    </location>
</feature>
<dbReference type="AlphaFoldDB" id="A0ABD1MKK8"/>
<keyword evidence="1" id="KW-0611">Plant defense</keyword>
<dbReference type="EMBL" id="JBGMDY010000004">
    <property type="protein sequence ID" value="KAL2336048.1"/>
    <property type="molecule type" value="Genomic_DNA"/>
</dbReference>
<gene>
    <name evidence="3" type="ORF">Fmac_010494</name>
</gene>
<sequence length="175" mass="20183">MSADSFCSLIFVHIEKCKKLDKIFPSHIEGWYESLENLKVVECPLVEVIFEIKDSEQRDAYGGIDTNLQSVFLDELPMLKQVWSIDPNGILNFKKLQSINVSYCKKLRNVFPISVAKDVQKIEYMSVTYCDRMVEIVACEDGLEASNEPLVFPELSNMKLCYLENINVLVWEDML</sequence>
<dbReference type="InterPro" id="IPR057135">
    <property type="entry name" value="At4g27190-like_LRR"/>
</dbReference>
<dbReference type="Gene3D" id="3.80.10.10">
    <property type="entry name" value="Ribonuclease Inhibitor"/>
    <property type="match status" value="1"/>
</dbReference>